<feature type="transmembrane region" description="Helical" evidence="1">
    <location>
        <begin position="116"/>
        <end position="142"/>
    </location>
</feature>
<feature type="domain" description="CAAX prenyl protease 2/Lysostaphin resistance protein A-like" evidence="2">
    <location>
        <begin position="158"/>
        <end position="247"/>
    </location>
</feature>
<feature type="transmembrane region" description="Helical" evidence="1">
    <location>
        <begin position="21"/>
        <end position="46"/>
    </location>
</feature>
<feature type="transmembrane region" description="Helical" evidence="1">
    <location>
        <begin position="194"/>
        <end position="215"/>
    </location>
</feature>
<feature type="transmembrane region" description="Helical" evidence="1">
    <location>
        <begin position="227"/>
        <end position="250"/>
    </location>
</feature>
<keyword evidence="3" id="KW-0378">Hydrolase</keyword>
<organism evidence="3 4">
    <name type="scientific">Acidaminobacter hydrogenoformans DSM 2784</name>
    <dbReference type="NCBI Taxonomy" id="1120920"/>
    <lineage>
        <taxon>Bacteria</taxon>
        <taxon>Bacillati</taxon>
        <taxon>Bacillota</taxon>
        <taxon>Clostridia</taxon>
        <taxon>Peptostreptococcales</taxon>
        <taxon>Acidaminobacteraceae</taxon>
        <taxon>Acidaminobacter</taxon>
    </lineage>
</organism>
<dbReference type="GO" id="GO:0006508">
    <property type="term" value="P:proteolysis"/>
    <property type="evidence" value="ECO:0007669"/>
    <property type="project" value="UniProtKB-KW"/>
</dbReference>
<evidence type="ECO:0000313" key="3">
    <source>
        <dbReference type="EMBL" id="SCZ82103.1"/>
    </source>
</evidence>
<sequence>MKGNALKQSMKTKLRLLLTEGPPTLPMTPLTALVLVIGLTLLEILLMLPVLELSDRLAAWPARASMVYVGGYLLFRLIIMLSVMAGDRHLPGRSAAGKEASGLWKSLGRWRWLPQAVLAMGIVAGFRILYDLTLGAWLLSLFPENEALLEAFEFLMQSPLAAGFYVLILAPVFEEFLFRGVLMRGILFKGFSPVYAVVVSSALFALVHLNMLQGIHAFLLGCLLGGIYLKTGSFSIVVLGHMVSNVIVWLQG</sequence>
<keyword evidence="3" id="KW-0645">Protease</keyword>
<dbReference type="EMBL" id="FMWL01000035">
    <property type="protein sequence ID" value="SCZ82103.1"/>
    <property type="molecule type" value="Genomic_DNA"/>
</dbReference>
<feature type="transmembrane region" description="Helical" evidence="1">
    <location>
        <begin position="162"/>
        <end position="182"/>
    </location>
</feature>
<dbReference type="PANTHER" id="PTHR36435">
    <property type="entry name" value="SLR1288 PROTEIN"/>
    <property type="match status" value="1"/>
</dbReference>
<accession>A0A1G5S708</accession>
<proteinExistence type="predicted"/>
<dbReference type="STRING" id="1120920.SAMN03080599_03372"/>
<keyword evidence="1" id="KW-0812">Transmembrane</keyword>
<reference evidence="3 4" key="1">
    <citation type="submission" date="2016-10" db="EMBL/GenBank/DDBJ databases">
        <authorList>
            <person name="de Groot N.N."/>
        </authorList>
    </citation>
    <scope>NUCLEOTIDE SEQUENCE [LARGE SCALE GENOMIC DNA]</scope>
    <source>
        <strain evidence="3 4">DSM 2784</strain>
    </source>
</reference>
<evidence type="ECO:0000313" key="4">
    <source>
        <dbReference type="Proteomes" id="UP000199208"/>
    </source>
</evidence>
<evidence type="ECO:0000256" key="1">
    <source>
        <dbReference type="SAM" id="Phobius"/>
    </source>
</evidence>
<feature type="transmembrane region" description="Helical" evidence="1">
    <location>
        <begin position="66"/>
        <end position="85"/>
    </location>
</feature>
<dbReference type="Pfam" id="PF02517">
    <property type="entry name" value="Rce1-like"/>
    <property type="match status" value="1"/>
</dbReference>
<dbReference type="OrthoDB" id="4177129at2"/>
<keyword evidence="1" id="KW-1133">Transmembrane helix</keyword>
<protein>
    <submittedName>
        <fullName evidence="3">CAAX protease self-immunity</fullName>
    </submittedName>
</protein>
<keyword evidence="4" id="KW-1185">Reference proteome</keyword>
<dbReference type="InterPro" id="IPR052710">
    <property type="entry name" value="CAAX_protease"/>
</dbReference>
<dbReference type="PANTHER" id="PTHR36435:SF1">
    <property type="entry name" value="CAAX AMINO TERMINAL PROTEASE FAMILY PROTEIN"/>
    <property type="match status" value="1"/>
</dbReference>
<dbReference type="GO" id="GO:0080120">
    <property type="term" value="P:CAAX-box protein maturation"/>
    <property type="evidence" value="ECO:0007669"/>
    <property type="project" value="UniProtKB-ARBA"/>
</dbReference>
<dbReference type="AlphaFoldDB" id="A0A1G5S708"/>
<evidence type="ECO:0000259" key="2">
    <source>
        <dbReference type="Pfam" id="PF02517"/>
    </source>
</evidence>
<keyword evidence="1" id="KW-0472">Membrane</keyword>
<gene>
    <name evidence="3" type="ORF">SAMN03080599_03372</name>
</gene>
<dbReference type="Proteomes" id="UP000199208">
    <property type="component" value="Unassembled WGS sequence"/>
</dbReference>
<dbReference type="InterPro" id="IPR003675">
    <property type="entry name" value="Rce1/LyrA-like_dom"/>
</dbReference>
<name>A0A1G5S708_9FIRM</name>
<dbReference type="GO" id="GO:0004175">
    <property type="term" value="F:endopeptidase activity"/>
    <property type="evidence" value="ECO:0007669"/>
    <property type="project" value="UniProtKB-ARBA"/>
</dbReference>